<evidence type="ECO:0000313" key="2">
    <source>
        <dbReference type="EMBL" id="KAJ3490138.1"/>
    </source>
</evidence>
<feature type="compositionally biased region" description="Polar residues" evidence="1">
    <location>
        <begin position="42"/>
        <end position="61"/>
    </location>
</feature>
<evidence type="ECO:0000313" key="3">
    <source>
        <dbReference type="Proteomes" id="UP001212997"/>
    </source>
</evidence>
<accession>A0AAD5YMR8</accession>
<feature type="region of interest" description="Disordered" evidence="1">
    <location>
        <begin position="175"/>
        <end position="258"/>
    </location>
</feature>
<reference evidence="2" key="1">
    <citation type="submission" date="2022-07" db="EMBL/GenBank/DDBJ databases">
        <title>Genome Sequence of Physisporinus lineatus.</title>
        <authorList>
            <person name="Buettner E."/>
        </authorList>
    </citation>
    <scope>NUCLEOTIDE SEQUENCE</scope>
    <source>
        <strain evidence="2">VT162</strain>
    </source>
</reference>
<comment type="caution">
    <text evidence="2">The sequence shown here is derived from an EMBL/GenBank/DDBJ whole genome shotgun (WGS) entry which is preliminary data.</text>
</comment>
<sequence length="281" mass="29714">MPPPIDFDLQRRAIAVLQRDLDREREHLKAAAAPPEPEHVQETSQPAVPSSDTISTTQSETSGHKPHPRRQSTISLSSLHRAPFPHKLDLSAIPLHFNPDELPLHSGLPSPVSLAPKSSRASMPPDLLGGSVDIDLTLPDDTDLSATAMMGLDPTLGNSADKPIELDLDMDIDLFPDSTGPPAAAPSGSSPPKLKQEDVGIELDLFRDLEKATDGPSPSVKPENDILSALGTSSDPSLSGAPGHGQASQPYDLNMNLFNDDSSMADLFSIDNVGPASRSGG</sequence>
<evidence type="ECO:0000256" key="1">
    <source>
        <dbReference type="SAM" id="MobiDB-lite"/>
    </source>
</evidence>
<organism evidence="2 3">
    <name type="scientific">Meripilus lineatus</name>
    <dbReference type="NCBI Taxonomy" id="2056292"/>
    <lineage>
        <taxon>Eukaryota</taxon>
        <taxon>Fungi</taxon>
        <taxon>Dikarya</taxon>
        <taxon>Basidiomycota</taxon>
        <taxon>Agaricomycotina</taxon>
        <taxon>Agaricomycetes</taxon>
        <taxon>Polyporales</taxon>
        <taxon>Meripilaceae</taxon>
        <taxon>Meripilus</taxon>
    </lineage>
</organism>
<feature type="compositionally biased region" description="Basic and acidic residues" evidence="1">
    <location>
        <begin position="194"/>
        <end position="213"/>
    </location>
</feature>
<gene>
    <name evidence="2" type="ORF">NLI96_g1647</name>
</gene>
<name>A0AAD5YMR8_9APHY</name>
<protein>
    <submittedName>
        <fullName evidence="2">Uncharacterized protein</fullName>
    </submittedName>
</protein>
<dbReference type="EMBL" id="JANAWD010000032">
    <property type="protein sequence ID" value="KAJ3490138.1"/>
    <property type="molecule type" value="Genomic_DNA"/>
</dbReference>
<keyword evidence="3" id="KW-1185">Reference proteome</keyword>
<feature type="compositionally biased region" description="Polar residues" evidence="1">
    <location>
        <begin position="246"/>
        <end position="258"/>
    </location>
</feature>
<feature type="compositionally biased region" description="Low complexity" evidence="1">
    <location>
        <begin position="180"/>
        <end position="192"/>
    </location>
</feature>
<feature type="region of interest" description="Disordered" evidence="1">
    <location>
        <begin position="25"/>
        <end position="80"/>
    </location>
</feature>
<dbReference type="AlphaFoldDB" id="A0AAD5YMR8"/>
<dbReference type="Proteomes" id="UP001212997">
    <property type="component" value="Unassembled WGS sequence"/>
</dbReference>
<proteinExistence type="predicted"/>